<keyword evidence="7" id="KW-1185">Reference proteome</keyword>
<dbReference type="InterPro" id="IPR036388">
    <property type="entry name" value="WH-like_DNA-bd_sf"/>
</dbReference>
<comment type="caution">
    <text evidence="6">The sequence shown here is derived from an EMBL/GenBank/DDBJ whole genome shotgun (WGS) entry which is preliminary data.</text>
</comment>
<organism evidence="6 7">
    <name type="scientific">Hamadaea flava</name>
    <dbReference type="NCBI Taxonomy" id="1742688"/>
    <lineage>
        <taxon>Bacteria</taxon>
        <taxon>Bacillati</taxon>
        <taxon>Actinomycetota</taxon>
        <taxon>Actinomycetes</taxon>
        <taxon>Micromonosporales</taxon>
        <taxon>Micromonosporaceae</taxon>
        <taxon>Hamadaea</taxon>
    </lineage>
</organism>
<name>A0ABV8LLQ2_9ACTN</name>
<dbReference type="SUPFAM" id="SSF52172">
    <property type="entry name" value="CheY-like"/>
    <property type="match status" value="1"/>
</dbReference>
<evidence type="ECO:0000313" key="7">
    <source>
        <dbReference type="Proteomes" id="UP001595816"/>
    </source>
</evidence>
<feature type="domain" description="OmpR/PhoB-type" evidence="5">
    <location>
        <begin position="124"/>
        <end position="219"/>
    </location>
</feature>
<keyword evidence="2" id="KW-0597">Phosphoprotein</keyword>
<evidence type="ECO:0000256" key="2">
    <source>
        <dbReference type="PROSITE-ProRule" id="PRU00169"/>
    </source>
</evidence>
<dbReference type="SUPFAM" id="SSF46894">
    <property type="entry name" value="C-terminal effector domain of the bipartite response regulators"/>
    <property type="match status" value="1"/>
</dbReference>
<dbReference type="InterPro" id="IPR011006">
    <property type="entry name" value="CheY-like_superfamily"/>
</dbReference>
<protein>
    <submittedName>
        <fullName evidence="6">Response regulator transcription factor</fullName>
    </submittedName>
</protein>
<proteinExistence type="predicted"/>
<dbReference type="SMART" id="SM00862">
    <property type="entry name" value="Trans_reg_C"/>
    <property type="match status" value="1"/>
</dbReference>
<keyword evidence="1 3" id="KW-0238">DNA-binding</keyword>
<dbReference type="RefSeq" id="WP_253754600.1">
    <property type="nucleotide sequence ID" value="NZ_JAMZDZ010000001.1"/>
</dbReference>
<dbReference type="PANTHER" id="PTHR48111">
    <property type="entry name" value="REGULATOR OF RPOS"/>
    <property type="match status" value="1"/>
</dbReference>
<evidence type="ECO:0000256" key="3">
    <source>
        <dbReference type="PROSITE-ProRule" id="PRU01091"/>
    </source>
</evidence>
<dbReference type="Gene3D" id="6.10.250.690">
    <property type="match status" value="1"/>
</dbReference>
<dbReference type="Pfam" id="PF00072">
    <property type="entry name" value="Response_reg"/>
    <property type="match status" value="1"/>
</dbReference>
<feature type="domain" description="Response regulatory" evidence="4">
    <location>
        <begin position="2"/>
        <end position="116"/>
    </location>
</feature>
<evidence type="ECO:0000313" key="6">
    <source>
        <dbReference type="EMBL" id="MFC4131247.1"/>
    </source>
</evidence>
<reference evidence="7" key="1">
    <citation type="journal article" date="2019" name="Int. J. Syst. Evol. Microbiol.">
        <title>The Global Catalogue of Microorganisms (GCM) 10K type strain sequencing project: providing services to taxonomists for standard genome sequencing and annotation.</title>
        <authorList>
            <consortium name="The Broad Institute Genomics Platform"/>
            <consortium name="The Broad Institute Genome Sequencing Center for Infectious Disease"/>
            <person name="Wu L."/>
            <person name="Ma J."/>
        </authorList>
    </citation>
    <scope>NUCLEOTIDE SEQUENCE [LARGE SCALE GENOMIC DNA]</scope>
    <source>
        <strain evidence="7">CGMCC 4.7289</strain>
    </source>
</reference>
<dbReference type="PROSITE" id="PS51755">
    <property type="entry name" value="OMPR_PHOB"/>
    <property type="match status" value="1"/>
</dbReference>
<accession>A0ABV8LLQ2</accession>
<dbReference type="SMART" id="SM00448">
    <property type="entry name" value="REC"/>
    <property type="match status" value="1"/>
</dbReference>
<dbReference type="EMBL" id="JBHSAY010000006">
    <property type="protein sequence ID" value="MFC4131247.1"/>
    <property type="molecule type" value="Genomic_DNA"/>
</dbReference>
<feature type="modified residue" description="4-aspartylphosphate" evidence="2">
    <location>
        <position position="51"/>
    </location>
</feature>
<evidence type="ECO:0000259" key="4">
    <source>
        <dbReference type="PROSITE" id="PS50110"/>
    </source>
</evidence>
<dbReference type="PROSITE" id="PS50110">
    <property type="entry name" value="RESPONSE_REGULATORY"/>
    <property type="match status" value="1"/>
</dbReference>
<sequence>MRVLVVEDDRDLREAAVAALRAGGLAVDHAGDWPQADLALSVNAYDCVVLDRMLPDGDSARHLHRLRERGIRVPALMLTALSEIEERVRGFEAGADDYLAKPFAAAELVMRVRALCRRSTAMLPPVLRVSDLELDCARHEVRRAGVLQLLTPKEFAVLEQLMSRAPATVTRADLREHCWDELADPLSNVVDVVITQLRRKLGPPILIHTVRGSGYRIGDE</sequence>
<dbReference type="Proteomes" id="UP001595816">
    <property type="component" value="Unassembled WGS sequence"/>
</dbReference>
<gene>
    <name evidence="6" type="ORF">ACFOZ4_11600</name>
</gene>
<feature type="DNA-binding region" description="OmpR/PhoB-type" evidence="3">
    <location>
        <begin position="124"/>
        <end position="219"/>
    </location>
</feature>
<dbReference type="PANTHER" id="PTHR48111:SF36">
    <property type="entry name" value="TRANSCRIPTIONAL REGULATORY PROTEIN CUTR"/>
    <property type="match status" value="1"/>
</dbReference>
<dbReference type="Pfam" id="PF00486">
    <property type="entry name" value="Trans_reg_C"/>
    <property type="match status" value="1"/>
</dbReference>
<dbReference type="Gene3D" id="3.40.50.2300">
    <property type="match status" value="1"/>
</dbReference>
<dbReference type="InterPro" id="IPR001789">
    <property type="entry name" value="Sig_transdc_resp-reg_receiver"/>
</dbReference>
<dbReference type="Gene3D" id="1.10.10.10">
    <property type="entry name" value="Winged helix-like DNA-binding domain superfamily/Winged helix DNA-binding domain"/>
    <property type="match status" value="1"/>
</dbReference>
<evidence type="ECO:0000259" key="5">
    <source>
        <dbReference type="PROSITE" id="PS51755"/>
    </source>
</evidence>
<dbReference type="CDD" id="cd00383">
    <property type="entry name" value="trans_reg_C"/>
    <property type="match status" value="1"/>
</dbReference>
<dbReference type="InterPro" id="IPR001867">
    <property type="entry name" value="OmpR/PhoB-type_DNA-bd"/>
</dbReference>
<dbReference type="InterPro" id="IPR039420">
    <property type="entry name" value="WalR-like"/>
</dbReference>
<evidence type="ECO:0000256" key="1">
    <source>
        <dbReference type="ARBA" id="ARBA00023125"/>
    </source>
</evidence>
<dbReference type="InterPro" id="IPR016032">
    <property type="entry name" value="Sig_transdc_resp-reg_C-effctor"/>
</dbReference>